<evidence type="ECO:0000313" key="3">
    <source>
        <dbReference type="EMBL" id="RUQ85498.1"/>
    </source>
</evidence>
<keyword evidence="1" id="KW-0732">Signal</keyword>
<sequence length="164" mass="17092">MRTRARLTASIVLAAAVALGTTSCNLLAPQATLKVYDPSDGVSATVGDVALRNALVLADSEDTGFLLVTVINNGSSPHAVTVQVGSGEDRQEFTLTVAGGSTTTFSAGDERRLELDPLQEPAGAVIPLFVQYGQEEGVEIDVPVLEQDTFSEYATLTPTPAPSE</sequence>
<dbReference type="Proteomes" id="UP000241203">
    <property type="component" value="Unassembled WGS sequence"/>
</dbReference>
<evidence type="ECO:0000256" key="1">
    <source>
        <dbReference type="SAM" id="SignalP"/>
    </source>
</evidence>
<dbReference type="OrthoDB" id="3267550at2"/>
<feature type="chain" id="PRO_5038555770" description="DNA modification methylase" evidence="1">
    <location>
        <begin position="29"/>
        <end position="164"/>
    </location>
</feature>
<dbReference type="Proteomes" id="UP000268291">
    <property type="component" value="Unassembled WGS sequence"/>
</dbReference>
<reference evidence="3 5" key="2">
    <citation type="submission" date="2018-12" db="EMBL/GenBank/DDBJ databases">
        <authorList>
            <person name="hu s."/>
            <person name="Xu Y."/>
            <person name="Xu B."/>
            <person name="Li F."/>
        </authorList>
    </citation>
    <scope>NUCLEOTIDE SEQUENCE [LARGE SCALE GENOMIC DNA]</scope>
    <source>
        <strain evidence="3 5">KSW2-17</strain>
    </source>
</reference>
<evidence type="ECO:0000313" key="4">
    <source>
        <dbReference type="Proteomes" id="UP000241203"/>
    </source>
</evidence>
<accession>A0A2P8GRM2</accession>
<evidence type="ECO:0000313" key="5">
    <source>
        <dbReference type="Proteomes" id="UP000268291"/>
    </source>
</evidence>
<dbReference type="PROSITE" id="PS51257">
    <property type="entry name" value="PROKAR_LIPOPROTEIN"/>
    <property type="match status" value="1"/>
</dbReference>
<evidence type="ECO:0008006" key="6">
    <source>
        <dbReference type="Google" id="ProtNLM"/>
    </source>
</evidence>
<feature type="signal peptide" evidence="1">
    <location>
        <begin position="1"/>
        <end position="28"/>
    </location>
</feature>
<gene>
    <name evidence="2" type="ORF">CLV49_0191</name>
    <name evidence="3" type="ORF">ELQ93_00115</name>
</gene>
<proteinExistence type="predicted"/>
<protein>
    <recommendedName>
        <fullName evidence="6">DNA modification methylase</fullName>
    </recommendedName>
</protein>
<dbReference type="AlphaFoldDB" id="A0A2P8GRM2"/>
<reference evidence="2 4" key="1">
    <citation type="submission" date="2018-03" db="EMBL/GenBank/DDBJ databases">
        <title>Genomic Encyclopedia of Archaeal and Bacterial Type Strains, Phase II (KMG-II): from individual species to whole genera.</title>
        <authorList>
            <person name="Goeker M."/>
        </authorList>
    </citation>
    <scope>NUCLEOTIDE SEQUENCE [LARGE SCALE GENOMIC DNA]</scope>
    <source>
        <strain evidence="2 4">DSM 21548</strain>
    </source>
</reference>
<name>A0A2P8GRM2_9MICO</name>
<dbReference type="EMBL" id="RZGY01000001">
    <property type="protein sequence ID" value="RUQ85498.1"/>
    <property type="molecule type" value="Genomic_DNA"/>
</dbReference>
<comment type="caution">
    <text evidence="2">The sequence shown here is derived from an EMBL/GenBank/DDBJ whole genome shotgun (WGS) entry which is preliminary data.</text>
</comment>
<keyword evidence="5" id="KW-1185">Reference proteome</keyword>
<dbReference type="EMBL" id="PYAU01000001">
    <property type="protein sequence ID" value="PSL36595.1"/>
    <property type="molecule type" value="Genomic_DNA"/>
</dbReference>
<evidence type="ECO:0000313" key="2">
    <source>
        <dbReference type="EMBL" id="PSL36595.1"/>
    </source>
</evidence>
<organism evidence="2 4">
    <name type="scientific">Labedella gwakjiensis</name>
    <dbReference type="NCBI Taxonomy" id="390269"/>
    <lineage>
        <taxon>Bacteria</taxon>
        <taxon>Bacillati</taxon>
        <taxon>Actinomycetota</taxon>
        <taxon>Actinomycetes</taxon>
        <taxon>Micrococcales</taxon>
        <taxon>Microbacteriaceae</taxon>
        <taxon>Labedella</taxon>
    </lineage>
</organism>
<dbReference type="RefSeq" id="WP_127054192.1">
    <property type="nucleotide sequence ID" value="NZ_PYAU01000001.1"/>
</dbReference>